<evidence type="ECO:0000313" key="2">
    <source>
        <dbReference type="Proteomes" id="UP000814128"/>
    </source>
</evidence>
<sequence>MLEREFGPNAPSSAFAAPDRVVGSVDERGNLVTEGSRKRLAARIVEVLLALTIAVSALYAVVAIKPKTPPPPQGKPSTYALYALSIVSFL</sequence>
<proteinExistence type="predicted"/>
<organism evidence="1 2">
    <name type="scientific">Vararia minispora EC-137</name>
    <dbReference type="NCBI Taxonomy" id="1314806"/>
    <lineage>
        <taxon>Eukaryota</taxon>
        <taxon>Fungi</taxon>
        <taxon>Dikarya</taxon>
        <taxon>Basidiomycota</taxon>
        <taxon>Agaricomycotina</taxon>
        <taxon>Agaricomycetes</taxon>
        <taxon>Russulales</taxon>
        <taxon>Lachnocladiaceae</taxon>
        <taxon>Vararia</taxon>
    </lineage>
</organism>
<dbReference type="EMBL" id="MU274369">
    <property type="protein sequence ID" value="KAI0026584.1"/>
    <property type="molecule type" value="Genomic_DNA"/>
</dbReference>
<reference evidence="1" key="1">
    <citation type="submission" date="2021-02" db="EMBL/GenBank/DDBJ databases">
        <authorList>
            <consortium name="DOE Joint Genome Institute"/>
            <person name="Ahrendt S."/>
            <person name="Looney B.P."/>
            <person name="Miyauchi S."/>
            <person name="Morin E."/>
            <person name="Drula E."/>
            <person name="Courty P.E."/>
            <person name="Chicoki N."/>
            <person name="Fauchery L."/>
            <person name="Kohler A."/>
            <person name="Kuo A."/>
            <person name="Labutti K."/>
            <person name="Pangilinan J."/>
            <person name="Lipzen A."/>
            <person name="Riley R."/>
            <person name="Andreopoulos W."/>
            <person name="He G."/>
            <person name="Johnson J."/>
            <person name="Barry K.W."/>
            <person name="Grigoriev I.V."/>
            <person name="Nagy L."/>
            <person name="Hibbett D."/>
            <person name="Henrissat B."/>
            <person name="Matheny P.B."/>
            <person name="Labbe J."/>
            <person name="Martin F."/>
        </authorList>
    </citation>
    <scope>NUCLEOTIDE SEQUENCE</scope>
    <source>
        <strain evidence="1">EC-137</strain>
    </source>
</reference>
<evidence type="ECO:0000313" key="1">
    <source>
        <dbReference type="EMBL" id="KAI0026584.1"/>
    </source>
</evidence>
<keyword evidence="2" id="KW-1185">Reference proteome</keyword>
<accession>A0ACB8Q4C0</accession>
<protein>
    <submittedName>
        <fullName evidence="1">Uncharacterized protein</fullName>
    </submittedName>
</protein>
<name>A0ACB8Q4C0_9AGAM</name>
<gene>
    <name evidence="1" type="ORF">K488DRAFT_65865</name>
</gene>
<feature type="non-terminal residue" evidence="1">
    <location>
        <position position="90"/>
    </location>
</feature>
<comment type="caution">
    <text evidence="1">The sequence shown here is derived from an EMBL/GenBank/DDBJ whole genome shotgun (WGS) entry which is preliminary data.</text>
</comment>
<dbReference type="Proteomes" id="UP000814128">
    <property type="component" value="Unassembled WGS sequence"/>
</dbReference>
<reference evidence="1" key="2">
    <citation type="journal article" date="2022" name="New Phytol.">
        <title>Evolutionary transition to the ectomycorrhizal habit in the genomes of a hyperdiverse lineage of mushroom-forming fungi.</title>
        <authorList>
            <person name="Looney B."/>
            <person name="Miyauchi S."/>
            <person name="Morin E."/>
            <person name="Drula E."/>
            <person name="Courty P.E."/>
            <person name="Kohler A."/>
            <person name="Kuo A."/>
            <person name="LaButti K."/>
            <person name="Pangilinan J."/>
            <person name="Lipzen A."/>
            <person name="Riley R."/>
            <person name="Andreopoulos W."/>
            <person name="He G."/>
            <person name="Johnson J."/>
            <person name="Nolan M."/>
            <person name="Tritt A."/>
            <person name="Barry K.W."/>
            <person name="Grigoriev I.V."/>
            <person name="Nagy L.G."/>
            <person name="Hibbett D."/>
            <person name="Henrissat B."/>
            <person name="Matheny P.B."/>
            <person name="Labbe J."/>
            <person name="Martin F.M."/>
        </authorList>
    </citation>
    <scope>NUCLEOTIDE SEQUENCE</scope>
    <source>
        <strain evidence="1">EC-137</strain>
    </source>
</reference>